<feature type="region of interest" description="Disordered" evidence="1">
    <location>
        <begin position="970"/>
        <end position="1010"/>
    </location>
</feature>
<gene>
    <name evidence="2" type="ORF">sscle_13g096910</name>
</gene>
<feature type="region of interest" description="Disordered" evidence="1">
    <location>
        <begin position="846"/>
        <end position="879"/>
    </location>
</feature>
<protein>
    <submittedName>
        <fullName evidence="2">Uncharacterized protein</fullName>
    </submittedName>
</protein>
<feature type="compositionally biased region" description="Polar residues" evidence="1">
    <location>
        <begin position="851"/>
        <end position="874"/>
    </location>
</feature>
<dbReference type="VEuPathDB" id="FungiDB:sscle_13g096910"/>
<proteinExistence type="predicted"/>
<evidence type="ECO:0000256" key="1">
    <source>
        <dbReference type="SAM" id="MobiDB-lite"/>
    </source>
</evidence>
<organism evidence="2 3">
    <name type="scientific">Sclerotinia sclerotiorum (strain ATCC 18683 / 1980 / Ss-1)</name>
    <name type="common">White mold</name>
    <name type="synonym">Whetzelinia sclerotiorum</name>
    <dbReference type="NCBI Taxonomy" id="665079"/>
    <lineage>
        <taxon>Eukaryota</taxon>
        <taxon>Fungi</taxon>
        <taxon>Dikarya</taxon>
        <taxon>Ascomycota</taxon>
        <taxon>Pezizomycotina</taxon>
        <taxon>Leotiomycetes</taxon>
        <taxon>Helotiales</taxon>
        <taxon>Sclerotiniaceae</taxon>
        <taxon>Sclerotinia</taxon>
    </lineage>
</organism>
<dbReference type="OrthoDB" id="3549003at2759"/>
<evidence type="ECO:0000313" key="3">
    <source>
        <dbReference type="Proteomes" id="UP000177798"/>
    </source>
</evidence>
<dbReference type="EMBL" id="CP017826">
    <property type="protein sequence ID" value="APA14921.1"/>
    <property type="molecule type" value="Genomic_DNA"/>
</dbReference>
<name>A0A1D9QJ54_SCLS1</name>
<dbReference type="Proteomes" id="UP000177798">
    <property type="component" value="Chromosome 13"/>
</dbReference>
<dbReference type="AlphaFoldDB" id="A0A1D9QJ54"/>
<accession>A0A1D9QJ54</accession>
<reference evidence="3" key="1">
    <citation type="journal article" date="2017" name="Genome Biol. Evol.">
        <title>The complete genome sequence of the phytopathogenic fungus Sclerotinia sclerotiorum reveals insights into the genome architecture of broad host range pathogens.</title>
        <authorList>
            <person name="Derbyshire M."/>
            <person name="Denton-Giles M."/>
            <person name="Hegedus D."/>
            <person name="Seifbarghy S."/>
            <person name="Rollins J."/>
            <person name="van Kan J."/>
            <person name="Seidl M.F."/>
            <person name="Faino L."/>
            <person name="Mbengue M."/>
            <person name="Navaud O."/>
            <person name="Raffaele S."/>
            <person name="Hammond-Kosack K."/>
            <person name="Heard S."/>
            <person name="Oliver R."/>
        </authorList>
    </citation>
    <scope>NUCLEOTIDE SEQUENCE [LARGE SCALE GENOMIC DNA]</scope>
    <source>
        <strain evidence="3">ATCC 18683 / 1980 / Ss-1</strain>
    </source>
</reference>
<sequence length="1157" mass="128200">MGFSKIYRSIARLFSIKDIKITDQESCKSPKKLTKSQEPTNDNKTTLNKEVFKRLNTNTELPRSQTLVGSLDPPSTGDVTVEIFLQVAQQASLDDAVSSNISDGFTGPSFTDTVLPILMAITTGANETIVHDFAPPSPSAIPSVEPIVENNFDNGGDPSDEVAQAAEHAASIHSNNHIYFDDAITRPSASSTPPVNVIFDNNFDNDGEHASSVHMNEAVDIEGESLTLSASFRKLIAEIEPSQADHTIYYASVTQWTERLTFETLVSSELVLGVTEPIGSNVPLPVSTSDSFAKTSEEVEISNELSKANRVSSVDPVVQDESSSLSPENIADAVEQFHPLREHIDGCHFDETTGPSAAVTTVPFVPLSNPGVIIKAPLVQPLIEDEDPESFYRQVYVRCDSATGRLDPPDSYSPVGQQASFSQYDTDLEPMLNNSENLLEINDSDDRHYVLPQPDEVELDEEPMAFPELTIPVADVTLAIPEQKVAHSDPAPEVLHNDHSQVLGDVVTELGPEKSIISYGTSTLHLSEQRIVPAELNTPKLAEQRPEQVQGSEEIVKEIIRTQMIPHYHQFRKPFLPPGIVIPWGPNNTIPIKLNEFRATDPWLPSPFNDPLGYGLLNGVQKRWCQLELYYKQTIFWIYTNFTASNHLENNPRDIVYCFNNICGYFGCQAKDCKHPQLSEQGAFAQQAIAKITTRHHAAPQRAAQKVLKERPTELQFLVQEDSNYVPPTGLNSAVQALEQAFHERQAREQEALETYTGTVEKGVKHYAAQVKQGVAQEAQKITAFQKANAQEAGPSIENTDRCSMMHLFAPEEILLDPKKSRWNTMFPPEKEGTTSEERTFVAPAPYCDGSNAQTSVSDGSGKATTSTSDTSPEGSPKTPQIVIVSKQEANDHSVIYTPIDEEEEDDLCSASPRRVPNSAFATRINSFSPPASKELLGVSIAAVEKDASEMYDDEGFLVEDVAKNLKGLVIEESTGNPDDRSSDVEESDEESRDEKARDEMPNDEDYQDEETQVLPQAGTAQLFQRITIPSTPAISGLAGAFKRQQEEARGIFHRGDTRELHLSDIFRKMDDAKNHIANEWMNNRAQQDPNAPNADFVRLPKGYGCEDENVKFPRAVVEEMNEAEQKIWTMGMRYAEHERLDEMDDPANFTSEMHKV</sequence>
<evidence type="ECO:0000313" key="2">
    <source>
        <dbReference type="EMBL" id="APA14921.1"/>
    </source>
</evidence>